<dbReference type="InterPro" id="IPR051048">
    <property type="entry name" value="Peptidase_S8/S53_subtilisin"/>
</dbReference>
<dbReference type="AlphaFoldDB" id="A0A660LGZ5"/>
<feature type="active site" description="Charge relay system" evidence="6">
    <location>
        <position position="165"/>
    </location>
</feature>
<dbReference type="InterPro" id="IPR015500">
    <property type="entry name" value="Peptidase_S8_subtilisin-rel"/>
</dbReference>
<evidence type="ECO:0000256" key="6">
    <source>
        <dbReference type="PROSITE-ProRule" id="PRU01240"/>
    </source>
</evidence>
<reference evidence="10 11" key="1">
    <citation type="submission" date="2018-10" db="EMBL/GenBank/DDBJ databases">
        <title>Genomic Encyclopedia of Archaeal and Bacterial Type Strains, Phase II (KMG-II): from individual species to whole genera.</title>
        <authorList>
            <person name="Goeker M."/>
        </authorList>
    </citation>
    <scope>NUCLEOTIDE SEQUENCE [LARGE SCALE GENOMIC DNA]</scope>
    <source>
        <strain evidence="10 11">DSM 14954</strain>
    </source>
</reference>
<dbReference type="InterPro" id="IPR022398">
    <property type="entry name" value="Peptidase_S8_His-AS"/>
</dbReference>
<feature type="chain" id="PRO_5039378102" evidence="8">
    <location>
        <begin position="18"/>
        <end position="654"/>
    </location>
</feature>
<feature type="active site" description="Charge relay system" evidence="6">
    <location>
        <position position="351"/>
    </location>
</feature>
<dbReference type="InterPro" id="IPR023828">
    <property type="entry name" value="Peptidase_S8_Ser-AS"/>
</dbReference>
<keyword evidence="4 6" id="KW-0378">Hydrolase</keyword>
<feature type="region of interest" description="Disordered" evidence="7">
    <location>
        <begin position="446"/>
        <end position="556"/>
    </location>
</feature>
<evidence type="ECO:0000256" key="7">
    <source>
        <dbReference type="SAM" id="MobiDB-lite"/>
    </source>
</evidence>
<dbReference type="PANTHER" id="PTHR43399:SF4">
    <property type="entry name" value="CELL WALL-ASSOCIATED PROTEASE"/>
    <property type="match status" value="1"/>
</dbReference>
<gene>
    <name evidence="10" type="ORF">C8N24_3003</name>
</gene>
<evidence type="ECO:0000256" key="8">
    <source>
        <dbReference type="SAM" id="SignalP"/>
    </source>
</evidence>
<dbReference type="GO" id="GO:0005509">
    <property type="term" value="F:calcium ion binding"/>
    <property type="evidence" value="ECO:0007669"/>
    <property type="project" value="InterPro"/>
</dbReference>
<feature type="region of interest" description="Disordered" evidence="7">
    <location>
        <begin position="405"/>
        <end position="429"/>
    </location>
</feature>
<dbReference type="PROSITE" id="PS00138">
    <property type="entry name" value="SUBTILASE_SER"/>
    <property type="match status" value="1"/>
</dbReference>
<dbReference type="Proteomes" id="UP000278962">
    <property type="component" value="Unassembled WGS sequence"/>
</dbReference>
<evidence type="ECO:0000256" key="5">
    <source>
        <dbReference type="ARBA" id="ARBA00022825"/>
    </source>
</evidence>
<feature type="signal peptide" evidence="8">
    <location>
        <begin position="1"/>
        <end position="17"/>
    </location>
</feature>
<dbReference type="PRINTS" id="PR00723">
    <property type="entry name" value="SUBTILISIN"/>
</dbReference>
<evidence type="ECO:0000256" key="2">
    <source>
        <dbReference type="ARBA" id="ARBA00022670"/>
    </source>
</evidence>
<dbReference type="InterPro" id="IPR028974">
    <property type="entry name" value="TSP_type-3_rpt"/>
</dbReference>
<accession>A0A660LGZ5</accession>
<dbReference type="PROSITE" id="PS51892">
    <property type="entry name" value="SUBTILASE"/>
    <property type="match status" value="1"/>
</dbReference>
<dbReference type="GO" id="GO:0007155">
    <property type="term" value="P:cell adhesion"/>
    <property type="evidence" value="ECO:0007669"/>
    <property type="project" value="InterPro"/>
</dbReference>
<dbReference type="Gene3D" id="4.10.1080.10">
    <property type="entry name" value="TSP type-3 repeat"/>
    <property type="match status" value="1"/>
</dbReference>
<evidence type="ECO:0000256" key="4">
    <source>
        <dbReference type="ARBA" id="ARBA00022801"/>
    </source>
</evidence>
<keyword evidence="11" id="KW-1185">Reference proteome</keyword>
<evidence type="ECO:0000313" key="11">
    <source>
        <dbReference type="Proteomes" id="UP000278962"/>
    </source>
</evidence>
<feature type="domain" description="Peptidase S8/S53" evidence="9">
    <location>
        <begin position="117"/>
        <end position="387"/>
    </location>
</feature>
<dbReference type="InterPro" id="IPR003367">
    <property type="entry name" value="Thrombospondin_3-like_rpt"/>
</dbReference>
<protein>
    <submittedName>
        <fullName evidence="10">Subtilisin family serine protease</fullName>
    </submittedName>
</protein>
<keyword evidence="5 6" id="KW-0720">Serine protease</keyword>
<evidence type="ECO:0000259" key="9">
    <source>
        <dbReference type="Pfam" id="PF00082"/>
    </source>
</evidence>
<evidence type="ECO:0000256" key="1">
    <source>
        <dbReference type="ARBA" id="ARBA00011073"/>
    </source>
</evidence>
<dbReference type="Gene3D" id="3.40.50.200">
    <property type="entry name" value="Peptidase S8/S53 domain"/>
    <property type="match status" value="1"/>
</dbReference>
<keyword evidence="2 6" id="KW-0645">Protease</keyword>
<sequence>MVLFCALGCLLPPMAAAGDIIVRRDAGLTAAERADVRTDAGVQLERMLDAPDLEVVSAPAGQEAAAVARLEADADVRFAVPDITLHTASTPGLGWPLDWENDADVDAPKAWETPWRGQDVMIGVVDQRVDATHPKLAGHVEPYDPAYDFVVDGCTAGPPTGGRDHGTHVAGIIVAAQDGVLMAGLAPQAQVRSYRAMDNCGAGKLSWVLDAFTKAGQDELPIVSASFSTDPLLPASEKVGVDKLVSDVVDRFPGTLYVVAAGNEGANLDEPGKNNAVYPCSNDAKNILCVGMTGGLPAGMTGPVNSPSDAPVCWGNVGRTSVDVFAPGLAVYSTVRAANGVPTHALLSGTSQATPLVAAAAALLQSVDSLTHDAETLKDTLLNAVDRLDTLEPISSSGGRLNAARALFPRPPDLGPNGPTADWSSCDTDHDGVRGAGDLCPTLAGTGTVNGCPDRDKDGVIDPQDNCPDVANPDQADQDGDGIGDACDADRDGDGKVPPTDGCPTVFASTPNGCPLVPTPTSTPSVTPTPTPPKDDGNRNPAPAPTPDADPSPASVPKVTMLEVKVTPKSCKGRKACKQAAKVTVKVSRSATVAVRIERKVGRKWRQIDYKSLRASMRGKSVTIRGARGKTLTRGSYRVIATISGSTTQRSFKV</sequence>
<dbReference type="Pfam" id="PF00082">
    <property type="entry name" value="Peptidase_S8"/>
    <property type="match status" value="1"/>
</dbReference>
<dbReference type="PROSITE" id="PS00137">
    <property type="entry name" value="SUBTILASE_HIS"/>
    <property type="match status" value="1"/>
</dbReference>
<comment type="similarity">
    <text evidence="1 6">Belongs to the peptidase S8 family.</text>
</comment>
<dbReference type="GO" id="GO:0006508">
    <property type="term" value="P:proteolysis"/>
    <property type="evidence" value="ECO:0007669"/>
    <property type="project" value="UniProtKB-KW"/>
</dbReference>
<evidence type="ECO:0000256" key="3">
    <source>
        <dbReference type="ARBA" id="ARBA00022729"/>
    </source>
</evidence>
<dbReference type="PANTHER" id="PTHR43399">
    <property type="entry name" value="SUBTILISIN-RELATED"/>
    <property type="match status" value="1"/>
</dbReference>
<proteinExistence type="inferred from homology"/>
<dbReference type="EMBL" id="RBIL01000001">
    <property type="protein sequence ID" value="RKQ93143.1"/>
    <property type="molecule type" value="Genomic_DNA"/>
</dbReference>
<evidence type="ECO:0000313" key="10">
    <source>
        <dbReference type="EMBL" id="RKQ93143.1"/>
    </source>
</evidence>
<dbReference type="InterPro" id="IPR000209">
    <property type="entry name" value="Peptidase_S8/S53_dom"/>
</dbReference>
<dbReference type="SUPFAM" id="SSF103647">
    <property type="entry name" value="TSP type-3 repeat"/>
    <property type="match status" value="1"/>
</dbReference>
<keyword evidence="3 8" id="KW-0732">Signal</keyword>
<dbReference type="Pfam" id="PF02412">
    <property type="entry name" value="TSP_3"/>
    <property type="match status" value="2"/>
</dbReference>
<feature type="active site" description="Charge relay system" evidence="6">
    <location>
        <position position="126"/>
    </location>
</feature>
<dbReference type="InterPro" id="IPR036852">
    <property type="entry name" value="Peptidase_S8/S53_dom_sf"/>
</dbReference>
<organism evidence="10 11">
    <name type="scientific">Solirubrobacter pauli</name>
    <dbReference type="NCBI Taxonomy" id="166793"/>
    <lineage>
        <taxon>Bacteria</taxon>
        <taxon>Bacillati</taxon>
        <taxon>Actinomycetota</taxon>
        <taxon>Thermoleophilia</taxon>
        <taxon>Solirubrobacterales</taxon>
        <taxon>Solirubrobacteraceae</taxon>
        <taxon>Solirubrobacter</taxon>
    </lineage>
</organism>
<comment type="caution">
    <text evidence="10">The sequence shown here is derived from an EMBL/GenBank/DDBJ whole genome shotgun (WGS) entry which is preliminary data.</text>
</comment>
<dbReference type="GO" id="GO:0004252">
    <property type="term" value="F:serine-type endopeptidase activity"/>
    <property type="evidence" value="ECO:0007669"/>
    <property type="project" value="UniProtKB-UniRule"/>
</dbReference>
<dbReference type="SUPFAM" id="SSF52743">
    <property type="entry name" value="Subtilisin-like"/>
    <property type="match status" value="1"/>
</dbReference>
<name>A0A660LGZ5_9ACTN</name>